<dbReference type="Proteomes" id="UP001162905">
    <property type="component" value="Unassembled WGS sequence"/>
</dbReference>
<accession>A0ABS9I9J5</accession>
<protein>
    <submittedName>
        <fullName evidence="1">Lipopolysaccharide core biosynthesis protein</fullName>
    </submittedName>
</protein>
<keyword evidence="2" id="KW-1185">Reference proteome</keyword>
<organism evidence="1 2">
    <name type="scientific">Pseudomonas petrae</name>
    <dbReference type="NCBI Taxonomy" id="2912190"/>
    <lineage>
        <taxon>Bacteria</taxon>
        <taxon>Pseudomonadati</taxon>
        <taxon>Pseudomonadota</taxon>
        <taxon>Gammaproteobacteria</taxon>
        <taxon>Pseudomonadales</taxon>
        <taxon>Pseudomonadaceae</taxon>
        <taxon>Pseudomonas</taxon>
    </lineage>
</organism>
<gene>
    <name evidence="1" type="ORF">L4G47_17695</name>
</gene>
<evidence type="ECO:0000313" key="1">
    <source>
        <dbReference type="EMBL" id="MCF7544034.1"/>
    </source>
</evidence>
<proteinExistence type="predicted"/>
<reference evidence="1" key="1">
    <citation type="submission" date="2022-01" db="EMBL/GenBank/DDBJ databases">
        <title>Pseudomonas sp. nov. isolated from Antarctic regolith.</title>
        <authorList>
            <person name="Novakova D."/>
            <person name="Sedlar K."/>
        </authorList>
    </citation>
    <scope>NUCLEOTIDE SEQUENCE</scope>
    <source>
        <strain evidence="1">P2647</strain>
    </source>
</reference>
<dbReference type="RefSeq" id="WP_237253476.1">
    <property type="nucleotide sequence ID" value="NZ_JAKJXE010000015.1"/>
</dbReference>
<evidence type="ECO:0000313" key="2">
    <source>
        <dbReference type="Proteomes" id="UP001162905"/>
    </source>
</evidence>
<comment type="caution">
    <text evidence="1">The sequence shown here is derived from an EMBL/GenBank/DDBJ whole genome shotgun (WGS) entry which is preliminary data.</text>
</comment>
<dbReference type="EMBL" id="JAKJXH010000019">
    <property type="protein sequence ID" value="MCF7544034.1"/>
    <property type="molecule type" value="Genomic_DNA"/>
</dbReference>
<name>A0ABS9I9J5_9PSED</name>
<sequence length="297" mass="33043">MLRIEARGEQRWLVGQDLEVCLQDFAHSWGSVTGPVLLLASGPSANEFPLHRYRSLPVVAMNGSIVRCVEEGIRPFYYLCDDPNFVIGRSALALMGVSHGEHLAMSLDVLQAIHSADATALSGKKIYLLERVNRQDGRAVMSDRAYAWSIRNDDELISNFSLLRRKPNRIGFSLNLKRGYFGSRTIPFGALQLVCHLAFRQVFVVGMDLRQGGGRFYEKGEAALPSSLDEDFEQYILPSFALMARKILPRTGMQVFNLSSVSRMPERVIPKITLQRLDELLGVEPGASTQTAPSTGQ</sequence>